<keyword evidence="4 12" id="KW-0808">Transferase</keyword>
<dbReference type="Proteomes" id="UP001375743">
    <property type="component" value="Unassembled WGS sequence"/>
</dbReference>
<dbReference type="Pfam" id="PF07568">
    <property type="entry name" value="HisKA_2"/>
    <property type="match status" value="1"/>
</dbReference>
<dbReference type="SUPFAM" id="SSF55874">
    <property type="entry name" value="ATPase domain of HSP90 chaperone/DNA topoisomerase II/histidine kinase"/>
    <property type="match status" value="1"/>
</dbReference>
<keyword evidence="13" id="KW-1185">Reference proteome</keyword>
<evidence type="ECO:0000256" key="8">
    <source>
        <dbReference type="SAM" id="Coils"/>
    </source>
</evidence>
<keyword evidence="9" id="KW-1133">Transmembrane helix</keyword>
<keyword evidence="9" id="KW-0472">Membrane</keyword>
<dbReference type="SMART" id="SM00387">
    <property type="entry name" value="HATPase_c"/>
    <property type="match status" value="1"/>
</dbReference>
<sequence length="382" mass="43043">MLEHLGAALSSNDFMPHGMCFLWQPTLLWLHVVSDALTAFAYYSIPFALVYFVWKRQDLVFPSVFLLFGAFILACGTTHLMGIWTIWHPDYWLDGGIKLFTGVVSVLSALFLWRIMPQALALPSRSQLETANRALAQEIGERQRAEATVRRMNQELEERVRERTRELEAINRRLRTALHEKEVLLREVHHRVKNNLQVVASLLTLQASRTDPALKHSFQASLERIRAMGRVHEQLYRAEDASCFDPAAYIRTICADLGEIYGSDGRITWRVEARAPVRIPLDTATPLALIVNEVISNAYKHAFPDGRRGEIQVIIGEVEAGTLIEIRDNGVGLPDGREVGDGPSMGWRLVQLLAQQIDATATFLSDGGTRFSLVLPHVPENE</sequence>
<proteinExistence type="predicted"/>
<comment type="catalytic activity">
    <reaction evidence="1">
        <text>ATP + protein L-histidine = ADP + protein N-phospho-L-histidine.</text>
        <dbReference type="EC" id="2.7.13.3"/>
    </reaction>
</comment>
<evidence type="ECO:0000256" key="2">
    <source>
        <dbReference type="ARBA" id="ARBA00012438"/>
    </source>
</evidence>
<dbReference type="InterPro" id="IPR036890">
    <property type="entry name" value="HATPase_C_sf"/>
</dbReference>
<evidence type="ECO:0000256" key="4">
    <source>
        <dbReference type="ARBA" id="ARBA00022679"/>
    </source>
</evidence>
<comment type="caution">
    <text evidence="12">The sequence shown here is derived from an EMBL/GenBank/DDBJ whole genome shotgun (WGS) entry which is preliminary data.</text>
</comment>
<name>A0ABU8XNM2_9PROT</name>
<evidence type="ECO:0000256" key="3">
    <source>
        <dbReference type="ARBA" id="ARBA00022553"/>
    </source>
</evidence>
<keyword evidence="3" id="KW-0597">Phosphoprotein</keyword>
<evidence type="ECO:0000259" key="11">
    <source>
        <dbReference type="SMART" id="SM00911"/>
    </source>
</evidence>
<dbReference type="Pfam" id="PF25487">
    <property type="entry name" value="ETR1_N"/>
    <property type="match status" value="1"/>
</dbReference>
<dbReference type="EC" id="2.7.13.3" evidence="2"/>
<accession>A0ABU8XNM2</accession>
<protein>
    <recommendedName>
        <fullName evidence="2">histidine kinase</fullName>
        <ecNumber evidence="2">2.7.13.3</ecNumber>
    </recommendedName>
</protein>
<dbReference type="EMBL" id="JBBLZC010000005">
    <property type="protein sequence ID" value="MEK0082793.1"/>
    <property type="molecule type" value="Genomic_DNA"/>
</dbReference>
<dbReference type="SMART" id="SM00911">
    <property type="entry name" value="HWE_HK"/>
    <property type="match status" value="1"/>
</dbReference>
<feature type="coiled-coil region" evidence="8">
    <location>
        <begin position="128"/>
        <end position="187"/>
    </location>
</feature>
<keyword evidence="5" id="KW-0547">Nucleotide-binding</keyword>
<evidence type="ECO:0000256" key="1">
    <source>
        <dbReference type="ARBA" id="ARBA00000085"/>
    </source>
</evidence>
<dbReference type="InterPro" id="IPR011495">
    <property type="entry name" value="Sig_transdc_His_kin_sub2_dim/P"/>
</dbReference>
<feature type="transmembrane region" description="Helical" evidence="9">
    <location>
        <begin position="64"/>
        <end position="87"/>
    </location>
</feature>
<dbReference type="InterPro" id="IPR058544">
    <property type="entry name" value="ETR1_N"/>
</dbReference>
<dbReference type="PANTHER" id="PTHR41523">
    <property type="entry name" value="TWO-COMPONENT SYSTEM SENSOR PROTEIN"/>
    <property type="match status" value="1"/>
</dbReference>
<keyword evidence="8" id="KW-0175">Coiled coil</keyword>
<organism evidence="12 13">
    <name type="scientific">Benzoatithermus flavus</name>
    <dbReference type="NCBI Taxonomy" id="3108223"/>
    <lineage>
        <taxon>Bacteria</taxon>
        <taxon>Pseudomonadati</taxon>
        <taxon>Pseudomonadota</taxon>
        <taxon>Alphaproteobacteria</taxon>
        <taxon>Geminicoccales</taxon>
        <taxon>Geminicoccaceae</taxon>
        <taxon>Benzoatithermus</taxon>
    </lineage>
</organism>
<evidence type="ECO:0000256" key="9">
    <source>
        <dbReference type="SAM" id="Phobius"/>
    </source>
</evidence>
<keyword evidence="7" id="KW-0067">ATP-binding</keyword>
<dbReference type="Gene3D" id="3.30.565.10">
    <property type="entry name" value="Histidine kinase-like ATPase, C-terminal domain"/>
    <property type="match status" value="1"/>
</dbReference>
<dbReference type="Gene3D" id="3.30.450.20">
    <property type="entry name" value="PAS domain"/>
    <property type="match status" value="1"/>
</dbReference>
<dbReference type="GO" id="GO:0004673">
    <property type="term" value="F:protein histidine kinase activity"/>
    <property type="evidence" value="ECO:0007669"/>
    <property type="project" value="UniProtKB-EC"/>
</dbReference>
<dbReference type="Pfam" id="PF02518">
    <property type="entry name" value="HATPase_c"/>
    <property type="match status" value="1"/>
</dbReference>
<evidence type="ECO:0000313" key="12">
    <source>
        <dbReference type="EMBL" id="MEK0082793.1"/>
    </source>
</evidence>
<evidence type="ECO:0000256" key="7">
    <source>
        <dbReference type="ARBA" id="ARBA00022840"/>
    </source>
</evidence>
<evidence type="ECO:0000256" key="6">
    <source>
        <dbReference type="ARBA" id="ARBA00022777"/>
    </source>
</evidence>
<reference evidence="12 13" key="1">
    <citation type="submission" date="2024-01" db="EMBL/GenBank/DDBJ databases">
        <title>Multi-omics insights into the function and evolution of sodium benzoate biodegradation pathways in Benzoatithermus flavus gen. nov., sp. nov. from hot spring.</title>
        <authorList>
            <person name="Hu C.-J."/>
            <person name="Li W.-J."/>
        </authorList>
    </citation>
    <scope>NUCLEOTIDE SEQUENCE [LARGE SCALE GENOMIC DNA]</scope>
    <source>
        <strain evidence="12 13">SYSU G07066</strain>
    </source>
</reference>
<dbReference type="RefSeq" id="WP_418158648.1">
    <property type="nucleotide sequence ID" value="NZ_JBBLZC010000005.1"/>
</dbReference>
<keyword evidence="6 12" id="KW-0418">Kinase</keyword>
<gene>
    <name evidence="12" type="ORF">U1T56_06505</name>
</gene>
<evidence type="ECO:0000313" key="13">
    <source>
        <dbReference type="Proteomes" id="UP001375743"/>
    </source>
</evidence>
<evidence type="ECO:0000256" key="5">
    <source>
        <dbReference type="ARBA" id="ARBA00022741"/>
    </source>
</evidence>
<feature type="transmembrane region" description="Helical" evidence="9">
    <location>
        <begin position="28"/>
        <end position="52"/>
    </location>
</feature>
<dbReference type="InterPro" id="IPR003594">
    <property type="entry name" value="HATPase_dom"/>
</dbReference>
<feature type="domain" description="Signal transduction histidine kinase HWE region" evidence="11">
    <location>
        <begin position="187"/>
        <end position="273"/>
    </location>
</feature>
<feature type="transmembrane region" description="Helical" evidence="9">
    <location>
        <begin position="99"/>
        <end position="116"/>
    </location>
</feature>
<keyword evidence="9" id="KW-0812">Transmembrane</keyword>
<dbReference type="PANTHER" id="PTHR41523:SF8">
    <property type="entry name" value="ETHYLENE RESPONSE SENSOR PROTEIN"/>
    <property type="match status" value="1"/>
</dbReference>
<feature type="domain" description="Histidine kinase/HSP90-like ATPase" evidence="10">
    <location>
        <begin position="282"/>
        <end position="379"/>
    </location>
</feature>
<dbReference type="InterPro" id="IPR011102">
    <property type="entry name" value="Sig_transdc_His_kinase_HWE"/>
</dbReference>
<evidence type="ECO:0000259" key="10">
    <source>
        <dbReference type="SMART" id="SM00387"/>
    </source>
</evidence>